<keyword evidence="1" id="KW-1133">Transmembrane helix</keyword>
<evidence type="ECO:0000256" key="1">
    <source>
        <dbReference type="SAM" id="Phobius"/>
    </source>
</evidence>
<dbReference type="AlphaFoldDB" id="A0A1H4QVV8"/>
<keyword evidence="1" id="KW-0812">Transmembrane</keyword>
<evidence type="ECO:0000313" key="2">
    <source>
        <dbReference type="EMBL" id="SEC23658.1"/>
    </source>
</evidence>
<dbReference type="EMBL" id="FNTB01000001">
    <property type="protein sequence ID" value="SEC23658.1"/>
    <property type="molecule type" value="Genomic_DNA"/>
</dbReference>
<organism evidence="2 3">
    <name type="scientific">Maribacter dokdonensis</name>
    <dbReference type="NCBI Taxonomy" id="320912"/>
    <lineage>
        <taxon>Bacteria</taxon>
        <taxon>Pseudomonadati</taxon>
        <taxon>Bacteroidota</taxon>
        <taxon>Flavobacteriia</taxon>
        <taxon>Flavobacteriales</taxon>
        <taxon>Flavobacteriaceae</taxon>
        <taxon>Maribacter</taxon>
    </lineage>
</organism>
<accession>A0A1H4QVV8</accession>
<evidence type="ECO:0000313" key="3">
    <source>
        <dbReference type="Proteomes" id="UP000183038"/>
    </source>
</evidence>
<dbReference type="Proteomes" id="UP000183038">
    <property type="component" value="Unassembled WGS sequence"/>
</dbReference>
<feature type="transmembrane region" description="Helical" evidence="1">
    <location>
        <begin position="39"/>
        <end position="63"/>
    </location>
</feature>
<name>A0A1H4QVV8_9FLAO</name>
<feature type="transmembrane region" description="Helical" evidence="1">
    <location>
        <begin position="7"/>
        <end position="27"/>
    </location>
</feature>
<proteinExistence type="predicted"/>
<keyword evidence="1" id="KW-0472">Membrane</keyword>
<feature type="transmembrane region" description="Helical" evidence="1">
    <location>
        <begin position="78"/>
        <end position="95"/>
    </location>
</feature>
<feature type="transmembrane region" description="Helical" evidence="1">
    <location>
        <begin position="107"/>
        <end position="124"/>
    </location>
</feature>
<protein>
    <submittedName>
        <fullName evidence="2">Uncharacterized protein</fullName>
    </submittedName>
</protein>
<reference evidence="2 3" key="1">
    <citation type="submission" date="2016-10" db="EMBL/GenBank/DDBJ databases">
        <authorList>
            <person name="de Groot N.N."/>
        </authorList>
    </citation>
    <scope>NUCLEOTIDE SEQUENCE [LARGE SCALE GENOMIC DNA]</scope>
    <source>
        <strain evidence="2 3">MAR_2009_71</strain>
    </source>
</reference>
<gene>
    <name evidence="2" type="ORF">SAMN05192540_2688</name>
</gene>
<sequence length="133" mass="15406">MIYTIKVWLFTVIISPLLLALILGVIINNSSFNSILSSYEIVFVMILVGLISSIPAMVIFGLIKQRLKNKVSDLKEKIILSFYSFLSVWFTFYIVDNGFITRWSEQTIWVLIYSLTIVIGVWIFKFPKDELIE</sequence>